<keyword evidence="6" id="KW-1185">Reference proteome</keyword>
<accession>A0ABY8WUR1</accession>
<gene>
    <name evidence="4 5" type="primary">rplW</name>
    <name evidence="5" type="ORF">SEML1_0472</name>
</gene>
<evidence type="ECO:0000256" key="1">
    <source>
        <dbReference type="ARBA" id="ARBA00006700"/>
    </source>
</evidence>
<sequence length="105" mass="11835">MKLILVTPRVSEKAYRLVTSQNTYVFDVPMSANKNEIKAAVESQFDGTKVAKVTTLVQNGKSIRYSRGKNRYPGTTSRQGSKKAYVTLSEGKIKVFEQEEVKEEK</sequence>
<evidence type="ECO:0000256" key="4">
    <source>
        <dbReference type="HAMAP-Rule" id="MF_01369"/>
    </source>
</evidence>
<evidence type="ECO:0000313" key="6">
    <source>
        <dbReference type="Proteomes" id="UP001177295"/>
    </source>
</evidence>
<dbReference type="GO" id="GO:0005840">
    <property type="term" value="C:ribosome"/>
    <property type="evidence" value="ECO:0007669"/>
    <property type="project" value="UniProtKB-KW"/>
</dbReference>
<protein>
    <recommendedName>
        <fullName evidence="4">Large ribosomal subunit protein uL23</fullName>
    </recommendedName>
</protein>
<keyword evidence="3 4" id="KW-0687">Ribonucleoprotein</keyword>
<dbReference type="InterPro" id="IPR012678">
    <property type="entry name" value="Ribosomal_uL23/eL15/eS24_sf"/>
</dbReference>
<dbReference type="InterPro" id="IPR013025">
    <property type="entry name" value="Ribosomal_uL23-like"/>
</dbReference>
<comment type="function">
    <text evidence="4">One of the early assembly proteins it binds 23S rRNA. One of the proteins that surrounds the polypeptide exit tunnel on the outside of the ribosome. Forms the main docking site for trigger factor binding to the ribosome.</text>
</comment>
<evidence type="ECO:0000256" key="3">
    <source>
        <dbReference type="ARBA" id="ARBA00023274"/>
    </source>
</evidence>
<keyword evidence="4" id="KW-0699">rRNA-binding</keyword>
<dbReference type="InterPro" id="IPR012677">
    <property type="entry name" value="Nucleotide-bd_a/b_plait_sf"/>
</dbReference>
<dbReference type="Gene3D" id="3.30.70.330">
    <property type="match status" value="1"/>
</dbReference>
<dbReference type="PANTHER" id="PTHR11620">
    <property type="entry name" value="60S RIBOSOMAL PROTEIN L23A"/>
    <property type="match status" value="1"/>
</dbReference>
<comment type="subunit">
    <text evidence="4">Part of the 50S ribosomal subunit. Contacts protein L29, and trigger factor when it is bound to the ribosome.</text>
</comment>
<evidence type="ECO:0000256" key="2">
    <source>
        <dbReference type="ARBA" id="ARBA00022980"/>
    </source>
</evidence>
<evidence type="ECO:0000313" key="5">
    <source>
        <dbReference type="EMBL" id="WIO46093.1"/>
    </source>
</evidence>
<keyword evidence="4" id="KW-0694">RNA-binding</keyword>
<dbReference type="Pfam" id="PF00276">
    <property type="entry name" value="Ribosomal_L23"/>
    <property type="match status" value="1"/>
</dbReference>
<name>A0ABY8WUR1_9BACT</name>
<reference evidence="5 6" key="1">
    <citation type="journal article" date="2023" name="Cell">
        <title>Genetic manipulation of Patescibacteria provides mechanistic insights into microbial dark matter and the epibiotic lifestyle.</title>
        <authorList>
            <person name="Wang Y."/>
            <person name="Gallagher L.A."/>
            <person name="Andrade P.A."/>
            <person name="Liu A."/>
            <person name="Humphreys I.R."/>
            <person name="Turkarslan S."/>
            <person name="Cutler K.J."/>
            <person name="Arrieta-Ortiz M.L."/>
            <person name="Li Y."/>
            <person name="Radey M.C."/>
            <person name="McLean J.S."/>
            <person name="Cong Q."/>
            <person name="Baker D."/>
            <person name="Baliga N.S."/>
            <person name="Peterson S.B."/>
            <person name="Mougous J.D."/>
        </authorList>
    </citation>
    <scope>NUCLEOTIDE SEQUENCE [LARGE SCALE GENOMIC DNA]</scope>
    <source>
        <strain evidence="5 6">ML1</strain>
    </source>
</reference>
<comment type="similarity">
    <text evidence="1 4">Belongs to the universal ribosomal protein uL23 family.</text>
</comment>
<dbReference type="SUPFAM" id="SSF54189">
    <property type="entry name" value="Ribosomal proteins S24e, L23 and L15e"/>
    <property type="match status" value="1"/>
</dbReference>
<keyword evidence="2 4" id="KW-0689">Ribosomal protein</keyword>
<dbReference type="Proteomes" id="UP001177295">
    <property type="component" value="Chromosome"/>
</dbReference>
<dbReference type="EMBL" id="CP124550">
    <property type="protein sequence ID" value="WIO46093.1"/>
    <property type="molecule type" value="Genomic_DNA"/>
</dbReference>
<dbReference type="RefSeq" id="WP_376753644.1">
    <property type="nucleotide sequence ID" value="NZ_CP124550.1"/>
</dbReference>
<organism evidence="5 6">
    <name type="scientific">Candidatus Southlakia epibionticum</name>
    <dbReference type="NCBI Taxonomy" id="3043284"/>
    <lineage>
        <taxon>Bacteria</taxon>
        <taxon>Candidatus Saccharimonadota</taxon>
        <taxon>Candidatus Saccharimonadia</taxon>
        <taxon>Candidatus Saccharimonadales</taxon>
        <taxon>Candidatus Saccharimonadaceae</taxon>
        <taxon>Candidatus Southlakia</taxon>
    </lineage>
</organism>
<dbReference type="HAMAP" id="MF_01369_B">
    <property type="entry name" value="Ribosomal_uL23_B"/>
    <property type="match status" value="1"/>
</dbReference>
<proteinExistence type="inferred from homology"/>